<dbReference type="Pfam" id="PF00011">
    <property type="entry name" value="HSP20"/>
    <property type="match status" value="1"/>
</dbReference>
<dbReference type="Gene3D" id="2.60.40.790">
    <property type="match status" value="1"/>
</dbReference>
<feature type="transmembrane region" description="Helical" evidence="7">
    <location>
        <begin position="219"/>
        <end position="237"/>
    </location>
</feature>
<dbReference type="PANTHER" id="PTHR43670:SF20">
    <property type="entry name" value="HSP20_ALPHA CRYSTALLIN FAMILY PROTEIN, EXPRESSED"/>
    <property type="match status" value="1"/>
</dbReference>
<evidence type="ECO:0000256" key="4">
    <source>
        <dbReference type="PROSITE-ProRule" id="PRU00285"/>
    </source>
</evidence>
<organism evidence="9 10">
    <name type="scientific">Digitaria exilis</name>
    <dbReference type="NCBI Taxonomy" id="1010633"/>
    <lineage>
        <taxon>Eukaryota</taxon>
        <taxon>Viridiplantae</taxon>
        <taxon>Streptophyta</taxon>
        <taxon>Embryophyta</taxon>
        <taxon>Tracheophyta</taxon>
        <taxon>Spermatophyta</taxon>
        <taxon>Magnoliopsida</taxon>
        <taxon>Liliopsida</taxon>
        <taxon>Poales</taxon>
        <taxon>Poaceae</taxon>
        <taxon>PACMAD clade</taxon>
        <taxon>Panicoideae</taxon>
        <taxon>Panicodae</taxon>
        <taxon>Paniceae</taxon>
        <taxon>Anthephorinae</taxon>
        <taxon>Digitaria</taxon>
    </lineage>
</organism>
<proteinExistence type="inferred from homology"/>
<evidence type="ECO:0000313" key="9">
    <source>
        <dbReference type="EMBL" id="KAF8722912.1"/>
    </source>
</evidence>
<dbReference type="SUPFAM" id="SSF49764">
    <property type="entry name" value="HSP20-like chaperones"/>
    <property type="match status" value="1"/>
</dbReference>
<feature type="domain" description="SHSP" evidence="8">
    <location>
        <begin position="6"/>
        <end position="113"/>
    </location>
</feature>
<evidence type="ECO:0000256" key="1">
    <source>
        <dbReference type="ARBA" id="ARBA00004162"/>
    </source>
</evidence>
<feature type="region of interest" description="Disordered" evidence="6">
    <location>
        <begin position="114"/>
        <end position="206"/>
    </location>
</feature>
<evidence type="ECO:0000256" key="6">
    <source>
        <dbReference type="SAM" id="MobiDB-lite"/>
    </source>
</evidence>
<keyword evidence="3" id="KW-0611">Plant defense</keyword>
<feature type="compositionally biased region" description="Low complexity" evidence="6">
    <location>
        <begin position="124"/>
        <end position="142"/>
    </location>
</feature>
<dbReference type="AlphaFoldDB" id="A0A835C896"/>
<dbReference type="GO" id="GO:0005886">
    <property type="term" value="C:plasma membrane"/>
    <property type="evidence" value="ECO:0007669"/>
    <property type="project" value="UniProtKB-SubCell"/>
</dbReference>
<evidence type="ECO:0000256" key="3">
    <source>
        <dbReference type="ARBA" id="ARBA00022821"/>
    </source>
</evidence>
<gene>
    <name evidence="9" type="ORF">HU200_022049</name>
</gene>
<sequence length="243" mass="26123">MDSNGRVFEDFVPPHSMVREPATNTLTVDLANTGFKKEHIRVQMVHSHRRLIVRGERPVAGNRWSRFRLELRVPDGCDAKAIHARFENGLVRVTMPGTAPDPVQVQTGAAAAAAAAARQDTSSPAPAKPTAAAAIAGAPPQQDGDDGRAARGGGGDHQGEGEKKDEAVQKERQEMRQRVTSAKDDGGHDEDDAGAVGEVTAASPSRHGYGFLQDRRRKMATTMLGVVLVLMSLGIYVKYSLWP</sequence>
<keyword evidence="2" id="KW-1003">Cell membrane</keyword>
<evidence type="ECO:0000259" key="8">
    <source>
        <dbReference type="PROSITE" id="PS01031"/>
    </source>
</evidence>
<dbReference type="PANTHER" id="PTHR43670">
    <property type="entry name" value="HEAT SHOCK PROTEIN 26"/>
    <property type="match status" value="1"/>
</dbReference>
<keyword evidence="7" id="KW-0812">Transmembrane</keyword>
<name>A0A835C896_9POAL</name>
<evidence type="ECO:0000256" key="5">
    <source>
        <dbReference type="RuleBase" id="RU003616"/>
    </source>
</evidence>
<comment type="subcellular location">
    <subcellularLocation>
        <location evidence="1">Cell membrane</location>
        <topology evidence="1">Single-pass membrane protein</topology>
    </subcellularLocation>
</comment>
<dbReference type="GO" id="GO:0006952">
    <property type="term" value="P:defense response"/>
    <property type="evidence" value="ECO:0007669"/>
    <property type="project" value="UniProtKB-KW"/>
</dbReference>
<reference evidence="9" key="1">
    <citation type="submission" date="2020-07" db="EMBL/GenBank/DDBJ databases">
        <title>Genome sequence and genetic diversity analysis of an under-domesticated orphan crop, white fonio (Digitaria exilis).</title>
        <authorList>
            <person name="Bennetzen J.L."/>
            <person name="Chen S."/>
            <person name="Ma X."/>
            <person name="Wang X."/>
            <person name="Yssel A.E.J."/>
            <person name="Chaluvadi S.R."/>
            <person name="Johnson M."/>
            <person name="Gangashetty P."/>
            <person name="Hamidou F."/>
            <person name="Sanogo M.D."/>
            <person name="Zwaenepoel A."/>
            <person name="Wallace J."/>
            <person name="Van De Peer Y."/>
            <person name="Van Deynze A."/>
        </authorList>
    </citation>
    <scope>NUCLEOTIDE SEQUENCE</scope>
    <source>
        <tissue evidence="9">Leaves</tissue>
    </source>
</reference>
<evidence type="ECO:0000256" key="7">
    <source>
        <dbReference type="SAM" id="Phobius"/>
    </source>
</evidence>
<comment type="caution">
    <text evidence="9">The sequence shown here is derived from an EMBL/GenBank/DDBJ whole genome shotgun (WGS) entry which is preliminary data.</text>
</comment>
<dbReference type="InterPro" id="IPR008978">
    <property type="entry name" value="HSP20-like_chaperone"/>
</dbReference>
<dbReference type="EMBL" id="JACEFO010001669">
    <property type="protein sequence ID" value="KAF8722912.1"/>
    <property type="molecule type" value="Genomic_DNA"/>
</dbReference>
<dbReference type="OrthoDB" id="1431247at2759"/>
<dbReference type="CDD" id="cd06464">
    <property type="entry name" value="ACD_sHsps-like"/>
    <property type="match status" value="1"/>
</dbReference>
<accession>A0A835C896</accession>
<keyword evidence="7" id="KW-1133">Transmembrane helix</keyword>
<keyword evidence="7" id="KW-0472">Membrane</keyword>
<dbReference type="GO" id="GO:0034605">
    <property type="term" value="P:cellular response to heat"/>
    <property type="evidence" value="ECO:0007669"/>
    <property type="project" value="TreeGrafter"/>
</dbReference>
<protein>
    <recommendedName>
        <fullName evidence="8">SHSP domain-containing protein</fullName>
    </recommendedName>
</protein>
<dbReference type="InterPro" id="IPR002068">
    <property type="entry name" value="A-crystallin/Hsp20_dom"/>
</dbReference>
<feature type="compositionally biased region" description="Basic and acidic residues" evidence="6">
    <location>
        <begin position="157"/>
        <end position="186"/>
    </location>
</feature>
<evidence type="ECO:0000256" key="2">
    <source>
        <dbReference type="ARBA" id="ARBA00022475"/>
    </source>
</evidence>
<dbReference type="Proteomes" id="UP000636709">
    <property type="component" value="Unassembled WGS sequence"/>
</dbReference>
<evidence type="ECO:0000313" key="10">
    <source>
        <dbReference type="Proteomes" id="UP000636709"/>
    </source>
</evidence>
<dbReference type="PROSITE" id="PS01031">
    <property type="entry name" value="SHSP"/>
    <property type="match status" value="1"/>
</dbReference>
<keyword evidence="10" id="KW-1185">Reference proteome</keyword>
<comment type="similarity">
    <text evidence="4 5">Belongs to the small heat shock protein (HSP20) family.</text>
</comment>